<feature type="non-terminal residue" evidence="2">
    <location>
        <position position="48"/>
    </location>
</feature>
<dbReference type="AlphaFoldDB" id="A0A382VUW6"/>
<feature type="non-terminal residue" evidence="2">
    <location>
        <position position="1"/>
    </location>
</feature>
<feature type="region of interest" description="Disordered" evidence="1">
    <location>
        <begin position="23"/>
        <end position="48"/>
    </location>
</feature>
<dbReference type="EMBL" id="UINC01154808">
    <property type="protein sequence ID" value="SVD50292.1"/>
    <property type="molecule type" value="Genomic_DNA"/>
</dbReference>
<feature type="compositionally biased region" description="Polar residues" evidence="1">
    <location>
        <begin position="23"/>
        <end position="33"/>
    </location>
</feature>
<reference evidence="2" key="1">
    <citation type="submission" date="2018-05" db="EMBL/GenBank/DDBJ databases">
        <authorList>
            <person name="Lanie J.A."/>
            <person name="Ng W.-L."/>
            <person name="Kazmierczak K.M."/>
            <person name="Andrzejewski T.M."/>
            <person name="Davidsen T.M."/>
            <person name="Wayne K.J."/>
            <person name="Tettelin H."/>
            <person name="Glass J.I."/>
            <person name="Rusch D."/>
            <person name="Podicherti R."/>
            <person name="Tsui H.-C.T."/>
            <person name="Winkler M.E."/>
        </authorList>
    </citation>
    <scope>NUCLEOTIDE SEQUENCE</scope>
</reference>
<organism evidence="2">
    <name type="scientific">marine metagenome</name>
    <dbReference type="NCBI Taxonomy" id="408172"/>
    <lineage>
        <taxon>unclassified sequences</taxon>
        <taxon>metagenomes</taxon>
        <taxon>ecological metagenomes</taxon>
    </lineage>
</organism>
<sequence length="48" mass="5062">VRFTICFTLSAALWVFLLACSSSTPPNDSQAIDTPNPLPTPTAKAVPT</sequence>
<proteinExistence type="predicted"/>
<gene>
    <name evidence="2" type="ORF">METZ01_LOCUS403146</name>
</gene>
<evidence type="ECO:0000256" key="1">
    <source>
        <dbReference type="SAM" id="MobiDB-lite"/>
    </source>
</evidence>
<protein>
    <submittedName>
        <fullName evidence="2">Uncharacterized protein</fullName>
    </submittedName>
</protein>
<name>A0A382VUW6_9ZZZZ</name>
<evidence type="ECO:0000313" key="2">
    <source>
        <dbReference type="EMBL" id="SVD50292.1"/>
    </source>
</evidence>
<accession>A0A382VUW6</accession>